<keyword evidence="1 2" id="KW-0808">Transferase</keyword>
<dbReference type="EMBL" id="JABAIA010000004">
    <property type="protein sequence ID" value="NLR68640.1"/>
    <property type="molecule type" value="Genomic_DNA"/>
</dbReference>
<accession>A0A847RSM3</accession>
<dbReference type="Pfam" id="PF04488">
    <property type="entry name" value="Gly_transf_sug"/>
    <property type="match status" value="1"/>
</dbReference>
<organism evidence="2 3">
    <name type="scientific">Chitinophaga varians</name>
    <dbReference type="NCBI Taxonomy" id="2202339"/>
    <lineage>
        <taxon>Bacteria</taxon>
        <taxon>Pseudomonadati</taxon>
        <taxon>Bacteroidota</taxon>
        <taxon>Chitinophagia</taxon>
        <taxon>Chitinophagales</taxon>
        <taxon>Chitinophagaceae</taxon>
        <taxon>Chitinophaga</taxon>
    </lineage>
</organism>
<proteinExistence type="predicted"/>
<dbReference type="InterPro" id="IPR051706">
    <property type="entry name" value="Glycosyltransferase_domain"/>
</dbReference>
<evidence type="ECO:0000256" key="1">
    <source>
        <dbReference type="ARBA" id="ARBA00022679"/>
    </source>
</evidence>
<sequence>MIPRIIHLIGATQQPPQICVPYINRMRALHPLWQITIWDDVAALTLVRTHFPDWEYCYQNYQAPVQRTDILRVMLVYLYGGFYLDMDILCFKSLDDLCSHNLVLGVEKKLSPIESRKLHHTYPTRIANYMFGSKPGHPFWLDFLAEAGKRAKVAIKSESDVLETTGPGLLTNVYHESEARYDDITLLQNEKEACWKSCGPASCHFGTYAVHLHMGSWRWEAAPVTI</sequence>
<dbReference type="InterPro" id="IPR029044">
    <property type="entry name" value="Nucleotide-diphossugar_trans"/>
</dbReference>
<reference evidence="2 3" key="1">
    <citation type="submission" date="2020-04" db="EMBL/GenBank/DDBJ databases">
        <authorList>
            <person name="Yin C."/>
        </authorList>
    </citation>
    <scope>NUCLEOTIDE SEQUENCE [LARGE SCALE GENOMIC DNA]</scope>
    <source>
        <strain evidence="2 3">Ae27</strain>
    </source>
</reference>
<dbReference type="GO" id="GO:0051999">
    <property type="term" value="P:mannosyl-inositol phosphorylceramide biosynthetic process"/>
    <property type="evidence" value="ECO:0007669"/>
    <property type="project" value="TreeGrafter"/>
</dbReference>
<dbReference type="RefSeq" id="WP_168874601.1">
    <property type="nucleotide sequence ID" value="NZ_JABAIA010000004.1"/>
</dbReference>
<name>A0A847RSM3_9BACT</name>
<dbReference type="PANTHER" id="PTHR32385">
    <property type="entry name" value="MANNOSYL PHOSPHORYLINOSITOL CERAMIDE SYNTHASE"/>
    <property type="match status" value="1"/>
</dbReference>
<dbReference type="InterPro" id="IPR007577">
    <property type="entry name" value="GlycoTrfase_DXD_sugar-bd_CS"/>
</dbReference>
<evidence type="ECO:0000313" key="2">
    <source>
        <dbReference type="EMBL" id="NLR68640.1"/>
    </source>
</evidence>
<dbReference type="GO" id="GO:0016020">
    <property type="term" value="C:membrane"/>
    <property type="evidence" value="ECO:0007669"/>
    <property type="project" value="GOC"/>
</dbReference>
<dbReference type="PANTHER" id="PTHR32385:SF15">
    <property type="entry name" value="INOSITOL PHOSPHOCERAMIDE MANNOSYLTRANSFERASE 1"/>
    <property type="match status" value="1"/>
</dbReference>
<keyword evidence="3" id="KW-1185">Reference proteome</keyword>
<comment type="caution">
    <text evidence="2">The sequence shown here is derived from an EMBL/GenBank/DDBJ whole genome shotgun (WGS) entry which is preliminary data.</text>
</comment>
<dbReference type="Proteomes" id="UP000570474">
    <property type="component" value="Unassembled WGS sequence"/>
</dbReference>
<dbReference type="SUPFAM" id="SSF53448">
    <property type="entry name" value="Nucleotide-diphospho-sugar transferases"/>
    <property type="match status" value="1"/>
</dbReference>
<evidence type="ECO:0000313" key="3">
    <source>
        <dbReference type="Proteomes" id="UP000570474"/>
    </source>
</evidence>
<dbReference type="AlphaFoldDB" id="A0A847RSM3"/>
<gene>
    <name evidence="2" type="ORF">HGH92_30335</name>
</gene>
<protein>
    <submittedName>
        <fullName evidence="2">Glycoside transferase family 32</fullName>
    </submittedName>
</protein>
<dbReference type="Gene3D" id="3.90.550.20">
    <property type="match status" value="1"/>
</dbReference>
<dbReference type="GO" id="GO:0000030">
    <property type="term" value="F:mannosyltransferase activity"/>
    <property type="evidence" value="ECO:0007669"/>
    <property type="project" value="TreeGrafter"/>
</dbReference>